<sequence length="386" mass="43808">MNLTAGENSDIYQGDYSYDLYFYPDLEKLRLPGVQESYFCLTVTVYSLTFLLGLLGNSLVIFAVCGDRKPRSVTSLFMVSLAVADLMFILVCTPYELVRYFRPHAEGGAPVCKLASFVDMLSAVASILNLTSISVERYMVIVHPMISRYWCTAGNTRKILPAVWALAILLSMPSIFVMDIEVISYHNNVTSVTFSHCYDSAIPEDKRLAYAIYQLTVMFLAPTLIMIICYTFVIYVLWLSSKQLKSMTSANCGSSNTISEEVESKRICLNPSGSVHTSISRSCHQRPRRNFHTVETLKARRQVSFSLLPYIQSFLNPIIYGFMSKNFRRSIRAACRNYVCRNRERQICMGHRIHLSDYEMESRSTNGTLTTKMSLRTIESVSSDDN</sequence>
<comment type="similarity">
    <text evidence="2 9">Belongs to the G-protein coupled receptor 1 family.</text>
</comment>
<reference evidence="12" key="1">
    <citation type="submission" date="2023-08" db="EMBL/GenBank/DDBJ databases">
        <authorList>
            <person name="Alioto T."/>
            <person name="Alioto T."/>
            <person name="Gomez Garrido J."/>
        </authorList>
    </citation>
    <scope>NUCLEOTIDE SEQUENCE</scope>
</reference>
<protein>
    <submittedName>
        <fullName evidence="12">QRFP-like peptide receptor</fullName>
    </submittedName>
</protein>
<evidence type="ECO:0000259" key="11">
    <source>
        <dbReference type="PROSITE" id="PS50262"/>
    </source>
</evidence>
<dbReference type="Gene3D" id="1.20.1070.10">
    <property type="entry name" value="Rhodopsin 7-helix transmembrane proteins"/>
    <property type="match status" value="1"/>
</dbReference>
<dbReference type="InterPro" id="IPR000276">
    <property type="entry name" value="GPCR_Rhodpsn"/>
</dbReference>
<feature type="transmembrane region" description="Helical" evidence="10">
    <location>
        <begin position="117"/>
        <end position="138"/>
    </location>
</feature>
<feature type="transmembrane region" description="Helical" evidence="10">
    <location>
        <begin position="212"/>
        <end position="238"/>
    </location>
</feature>
<accession>A0AA36B7B9</accession>
<organism evidence="12 13">
    <name type="scientific">Octopus vulgaris</name>
    <name type="common">Common octopus</name>
    <dbReference type="NCBI Taxonomy" id="6645"/>
    <lineage>
        <taxon>Eukaryota</taxon>
        <taxon>Metazoa</taxon>
        <taxon>Spiralia</taxon>
        <taxon>Lophotrochozoa</taxon>
        <taxon>Mollusca</taxon>
        <taxon>Cephalopoda</taxon>
        <taxon>Coleoidea</taxon>
        <taxon>Octopodiformes</taxon>
        <taxon>Octopoda</taxon>
        <taxon>Incirrata</taxon>
        <taxon>Octopodidae</taxon>
        <taxon>Octopus</taxon>
    </lineage>
</organism>
<comment type="subcellular location">
    <subcellularLocation>
        <location evidence="1">Membrane</location>
        <topology evidence="1">Multi-pass membrane protein</topology>
    </subcellularLocation>
</comment>
<dbReference type="InterPro" id="IPR017452">
    <property type="entry name" value="GPCR_Rhodpsn_7TM"/>
</dbReference>
<dbReference type="InterPro" id="IPR000611">
    <property type="entry name" value="NPY_rcpt"/>
</dbReference>
<keyword evidence="3 9" id="KW-0812">Transmembrane</keyword>
<evidence type="ECO:0000256" key="7">
    <source>
        <dbReference type="ARBA" id="ARBA00023170"/>
    </source>
</evidence>
<evidence type="ECO:0000256" key="1">
    <source>
        <dbReference type="ARBA" id="ARBA00004141"/>
    </source>
</evidence>
<keyword evidence="4 10" id="KW-1133">Transmembrane helix</keyword>
<name>A0AA36B7B9_OCTVU</name>
<keyword evidence="5 9" id="KW-0297">G-protein coupled receptor</keyword>
<keyword evidence="6 10" id="KW-0472">Membrane</keyword>
<evidence type="ECO:0000256" key="4">
    <source>
        <dbReference type="ARBA" id="ARBA00022989"/>
    </source>
</evidence>
<evidence type="ECO:0000256" key="6">
    <source>
        <dbReference type="ARBA" id="ARBA00023136"/>
    </source>
</evidence>
<dbReference type="PANTHER" id="PTHR45695">
    <property type="entry name" value="LEUCOKININ RECEPTOR-RELATED"/>
    <property type="match status" value="1"/>
</dbReference>
<dbReference type="PROSITE" id="PS50262">
    <property type="entry name" value="G_PROTEIN_RECEP_F1_2"/>
    <property type="match status" value="1"/>
</dbReference>
<dbReference type="GO" id="GO:0004983">
    <property type="term" value="F:neuropeptide Y receptor activity"/>
    <property type="evidence" value="ECO:0007669"/>
    <property type="project" value="InterPro"/>
</dbReference>
<evidence type="ECO:0000256" key="10">
    <source>
        <dbReference type="SAM" id="Phobius"/>
    </source>
</evidence>
<feature type="transmembrane region" description="Helical" evidence="10">
    <location>
        <begin position="159"/>
        <end position="178"/>
    </location>
</feature>
<dbReference type="PRINTS" id="PR01012">
    <property type="entry name" value="NRPEPTIDEYR"/>
</dbReference>
<dbReference type="SUPFAM" id="SSF81321">
    <property type="entry name" value="Family A G protein-coupled receptor-like"/>
    <property type="match status" value="1"/>
</dbReference>
<feature type="transmembrane region" description="Helical" evidence="10">
    <location>
        <begin position="76"/>
        <end position="97"/>
    </location>
</feature>
<dbReference type="PROSITE" id="PS00237">
    <property type="entry name" value="G_PROTEIN_RECEP_F1_1"/>
    <property type="match status" value="1"/>
</dbReference>
<evidence type="ECO:0000256" key="9">
    <source>
        <dbReference type="RuleBase" id="RU000688"/>
    </source>
</evidence>
<gene>
    <name evidence="12" type="ORF">OCTVUL_1B014117</name>
</gene>
<dbReference type="GO" id="GO:0005886">
    <property type="term" value="C:plasma membrane"/>
    <property type="evidence" value="ECO:0007669"/>
    <property type="project" value="TreeGrafter"/>
</dbReference>
<evidence type="ECO:0000256" key="3">
    <source>
        <dbReference type="ARBA" id="ARBA00022692"/>
    </source>
</evidence>
<dbReference type="PANTHER" id="PTHR45695:SF15">
    <property type="entry name" value="OPSIN RH2"/>
    <property type="match status" value="1"/>
</dbReference>
<evidence type="ECO:0000256" key="5">
    <source>
        <dbReference type="ARBA" id="ARBA00023040"/>
    </source>
</evidence>
<keyword evidence="7 9" id="KW-0675">Receptor</keyword>
<dbReference type="Proteomes" id="UP001162480">
    <property type="component" value="Chromosome 9"/>
</dbReference>
<keyword evidence="13" id="KW-1185">Reference proteome</keyword>
<keyword evidence="8 9" id="KW-0807">Transducer</keyword>
<feature type="transmembrane region" description="Helical" evidence="10">
    <location>
        <begin position="43"/>
        <end position="64"/>
    </location>
</feature>
<feature type="domain" description="G-protein coupled receptors family 1 profile" evidence="11">
    <location>
        <begin position="56"/>
        <end position="320"/>
    </location>
</feature>
<evidence type="ECO:0000313" key="13">
    <source>
        <dbReference type="Proteomes" id="UP001162480"/>
    </source>
</evidence>
<evidence type="ECO:0000256" key="8">
    <source>
        <dbReference type="ARBA" id="ARBA00023224"/>
    </source>
</evidence>
<evidence type="ECO:0000256" key="2">
    <source>
        <dbReference type="ARBA" id="ARBA00010663"/>
    </source>
</evidence>
<evidence type="ECO:0000313" key="12">
    <source>
        <dbReference type="EMBL" id="CAI9728352.1"/>
    </source>
</evidence>
<dbReference type="PRINTS" id="PR00237">
    <property type="entry name" value="GPCRRHODOPSN"/>
</dbReference>
<dbReference type="AlphaFoldDB" id="A0AA36B7B9"/>
<proteinExistence type="inferred from homology"/>
<dbReference type="Pfam" id="PF00001">
    <property type="entry name" value="7tm_1"/>
    <property type="match status" value="1"/>
</dbReference>
<dbReference type="EMBL" id="OX597822">
    <property type="protein sequence ID" value="CAI9728352.1"/>
    <property type="molecule type" value="Genomic_DNA"/>
</dbReference>